<dbReference type="PROSITE" id="PS50966">
    <property type="entry name" value="ZF_SWIM"/>
    <property type="match status" value="1"/>
</dbReference>
<accession>A0ABV5SI03</accession>
<keyword evidence="4" id="KW-1185">Reference proteome</keyword>
<dbReference type="InterPro" id="IPR041657">
    <property type="entry name" value="HTH_17"/>
</dbReference>
<dbReference type="RefSeq" id="WP_344999896.1">
    <property type="nucleotide sequence ID" value="NZ_BAAAXV010000009.1"/>
</dbReference>
<protein>
    <submittedName>
        <fullName evidence="3">Helix-turn-helix domain-containing protein</fullName>
    </submittedName>
</protein>
<dbReference type="InterPro" id="IPR007527">
    <property type="entry name" value="Znf_SWIM"/>
</dbReference>
<dbReference type="SUPFAM" id="SSF46955">
    <property type="entry name" value="Putative DNA-binding domain"/>
    <property type="match status" value="1"/>
</dbReference>
<dbReference type="Proteomes" id="UP001589532">
    <property type="component" value="Unassembled WGS sequence"/>
</dbReference>
<dbReference type="Gene3D" id="1.10.1660.10">
    <property type="match status" value="1"/>
</dbReference>
<organism evidence="3 4">
    <name type="scientific">Nonomuraea helvata</name>
    <dbReference type="NCBI Taxonomy" id="37484"/>
    <lineage>
        <taxon>Bacteria</taxon>
        <taxon>Bacillati</taxon>
        <taxon>Actinomycetota</taxon>
        <taxon>Actinomycetes</taxon>
        <taxon>Streptosporangiales</taxon>
        <taxon>Streptosporangiaceae</taxon>
        <taxon>Nonomuraea</taxon>
    </lineage>
</organism>
<keyword evidence="1" id="KW-0862">Zinc</keyword>
<evidence type="ECO:0000256" key="1">
    <source>
        <dbReference type="PROSITE-ProRule" id="PRU00325"/>
    </source>
</evidence>
<dbReference type="Pfam" id="PF04434">
    <property type="entry name" value="SWIM"/>
    <property type="match status" value="1"/>
</dbReference>
<evidence type="ECO:0000313" key="4">
    <source>
        <dbReference type="Proteomes" id="UP001589532"/>
    </source>
</evidence>
<keyword evidence="1" id="KW-0863">Zinc-finger</keyword>
<sequence>MATEITLTTSETAAAFGVSVRTVQRWAKNGTLAAVKRAGRWVISFLADLADFPSTAVGKARDLLEFGGILATSRPGMYTAVSSDGSCTYLVHRTNCTCPAGRKQRPCYHRAAVALIGAARTARAA</sequence>
<dbReference type="EMBL" id="JBHMBW010000104">
    <property type="protein sequence ID" value="MFB9631319.1"/>
    <property type="molecule type" value="Genomic_DNA"/>
</dbReference>
<comment type="caution">
    <text evidence="3">The sequence shown here is derived from an EMBL/GenBank/DDBJ whole genome shotgun (WGS) entry which is preliminary data.</text>
</comment>
<gene>
    <name evidence="3" type="ORF">ACFFSA_50380</name>
</gene>
<keyword evidence="1" id="KW-0479">Metal-binding</keyword>
<evidence type="ECO:0000313" key="3">
    <source>
        <dbReference type="EMBL" id="MFB9631319.1"/>
    </source>
</evidence>
<reference evidence="3 4" key="1">
    <citation type="submission" date="2024-09" db="EMBL/GenBank/DDBJ databases">
        <authorList>
            <person name="Sun Q."/>
            <person name="Mori K."/>
        </authorList>
    </citation>
    <scope>NUCLEOTIDE SEQUENCE [LARGE SCALE GENOMIC DNA]</scope>
    <source>
        <strain evidence="3 4">JCM 3143</strain>
    </source>
</reference>
<feature type="domain" description="SWIM-type" evidence="2">
    <location>
        <begin position="78"/>
        <end position="118"/>
    </location>
</feature>
<dbReference type="InterPro" id="IPR009061">
    <property type="entry name" value="DNA-bd_dom_put_sf"/>
</dbReference>
<name>A0ABV5SI03_9ACTN</name>
<dbReference type="Pfam" id="PF12728">
    <property type="entry name" value="HTH_17"/>
    <property type="match status" value="1"/>
</dbReference>
<proteinExistence type="predicted"/>
<evidence type="ECO:0000259" key="2">
    <source>
        <dbReference type="PROSITE" id="PS50966"/>
    </source>
</evidence>